<comment type="caution">
    <text evidence="1">The sequence shown here is derived from an EMBL/GenBank/DDBJ whole genome shotgun (WGS) entry which is preliminary data.</text>
</comment>
<dbReference type="Proteomes" id="UP000036987">
    <property type="component" value="Unassembled WGS sequence"/>
</dbReference>
<gene>
    <name evidence="1" type="ORF">ZOSMA_56G00170</name>
</gene>
<sequence length="73" mass="8141">MMFGPNMKVVKLSGTQPRRISAVSVAERISYERGEKVGDTIGYKIRLEFQGGKQSSIMFYTTGILLEFLQGGH</sequence>
<reference evidence="2" key="1">
    <citation type="journal article" date="2016" name="Nature">
        <title>The genome of the seagrass Zostera marina reveals angiosperm adaptation to the sea.</title>
        <authorList>
            <person name="Olsen J.L."/>
            <person name="Rouze P."/>
            <person name="Verhelst B."/>
            <person name="Lin Y.-C."/>
            <person name="Bayer T."/>
            <person name="Collen J."/>
            <person name="Dattolo E."/>
            <person name="De Paoli E."/>
            <person name="Dittami S."/>
            <person name="Maumus F."/>
            <person name="Michel G."/>
            <person name="Kersting A."/>
            <person name="Lauritano C."/>
            <person name="Lohaus R."/>
            <person name="Toepel M."/>
            <person name="Tonon T."/>
            <person name="Vanneste K."/>
            <person name="Amirebrahimi M."/>
            <person name="Brakel J."/>
            <person name="Bostroem C."/>
            <person name="Chovatia M."/>
            <person name="Grimwood J."/>
            <person name="Jenkins J.W."/>
            <person name="Jueterbock A."/>
            <person name="Mraz A."/>
            <person name="Stam W.T."/>
            <person name="Tice H."/>
            <person name="Bornberg-Bauer E."/>
            <person name="Green P.J."/>
            <person name="Pearson G.A."/>
            <person name="Procaccini G."/>
            <person name="Duarte C.M."/>
            <person name="Schmutz J."/>
            <person name="Reusch T.B.H."/>
            <person name="Van de Peer Y."/>
        </authorList>
    </citation>
    <scope>NUCLEOTIDE SEQUENCE [LARGE SCALE GENOMIC DNA]</scope>
    <source>
        <strain evidence="2">cv. Finnish</strain>
    </source>
</reference>
<name>A0A0K9NVJ7_ZOSMR</name>
<evidence type="ECO:0000313" key="1">
    <source>
        <dbReference type="EMBL" id="KMZ60786.1"/>
    </source>
</evidence>
<keyword evidence="2" id="KW-1185">Reference proteome</keyword>
<dbReference type="InterPro" id="IPR027417">
    <property type="entry name" value="P-loop_NTPase"/>
</dbReference>
<proteinExistence type="predicted"/>
<dbReference type="AlphaFoldDB" id="A0A0K9NVJ7"/>
<dbReference type="EMBL" id="LFYR01001565">
    <property type="protein sequence ID" value="KMZ60786.1"/>
    <property type="molecule type" value="Genomic_DNA"/>
</dbReference>
<dbReference type="STRING" id="29655.A0A0K9NVJ7"/>
<evidence type="ECO:0000313" key="2">
    <source>
        <dbReference type="Proteomes" id="UP000036987"/>
    </source>
</evidence>
<dbReference type="PANTHER" id="PTHR18934:SF213">
    <property type="entry name" value="3'-5' RNA HELICASE YTHDC2"/>
    <property type="match status" value="1"/>
</dbReference>
<protein>
    <submittedName>
        <fullName evidence="1">Uncharacterized protein</fullName>
    </submittedName>
</protein>
<accession>A0A0K9NVJ7</accession>
<dbReference type="PANTHER" id="PTHR18934">
    <property type="entry name" value="ATP-DEPENDENT RNA HELICASE"/>
    <property type="match status" value="1"/>
</dbReference>
<dbReference type="OrthoDB" id="5600252at2759"/>
<dbReference type="Gene3D" id="3.40.50.300">
    <property type="entry name" value="P-loop containing nucleotide triphosphate hydrolases"/>
    <property type="match status" value="1"/>
</dbReference>
<organism evidence="1 2">
    <name type="scientific">Zostera marina</name>
    <name type="common">Eelgrass</name>
    <dbReference type="NCBI Taxonomy" id="29655"/>
    <lineage>
        <taxon>Eukaryota</taxon>
        <taxon>Viridiplantae</taxon>
        <taxon>Streptophyta</taxon>
        <taxon>Embryophyta</taxon>
        <taxon>Tracheophyta</taxon>
        <taxon>Spermatophyta</taxon>
        <taxon>Magnoliopsida</taxon>
        <taxon>Liliopsida</taxon>
        <taxon>Zosteraceae</taxon>
        <taxon>Zostera</taxon>
    </lineage>
</organism>